<feature type="domain" description="ERAP1-like C-terminal" evidence="22">
    <location>
        <begin position="667"/>
        <end position="1019"/>
    </location>
</feature>
<reference evidence="24" key="1">
    <citation type="journal article" date="2023" name="Mol. Biol. Evol.">
        <title>Third-Generation Sequencing Reveals the Adaptive Role of the Epigenome in Three Deep-Sea Polychaetes.</title>
        <authorList>
            <person name="Perez M."/>
            <person name="Aroh O."/>
            <person name="Sun Y."/>
            <person name="Lan Y."/>
            <person name="Juniper S.K."/>
            <person name="Young C.R."/>
            <person name="Angers B."/>
            <person name="Qian P.Y."/>
        </authorList>
    </citation>
    <scope>NUCLEOTIDE SEQUENCE</scope>
    <source>
        <strain evidence="24">P08H-3</strain>
    </source>
</reference>
<evidence type="ECO:0000259" key="22">
    <source>
        <dbReference type="Pfam" id="PF11838"/>
    </source>
</evidence>
<dbReference type="FunFam" id="1.10.390.10:FF:000001">
    <property type="entry name" value="Aminopeptidase"/>
    <property type="match status" value="1"/>
</dbReference>
<dbReference type="Pfam" id="PF17900">
    <property type="entry name" value="Peptidase_M1_N"/>
    <property type="match status" value="1"/>
</dbReference>
<protein>
    <recommendedName>
        <fullName evidence="26">Aminopeptidase</fullName>
    </recommendedName>
</protein>
<evidence type="ECO:0000256" key="16">
    <source>
        <dbReference type="ARBA" id="ARBA00023180"/>
    </source>
</evidence>
<accession>A0AAD9J2G5</accession>
<feature type="binding site" evidence="18">
    <location>
        <position position="434"/>
    </location>
    <ligand>
        <name>Zn(2+)</name>
        <dbReference type="ChEBI" id="CHEBI:29105"/>
        <note>catalytic</note>
    </ligand>
</feature>
<dbReference type="GO" id="GO:0005886">
    <property type="term" value="C:plasma membrane"/>
    <property type="evidence" value="ECO:0007669"/>
    <property type="project" value="UniProtKB-SubCell"/>
</dbReference>
<keyword evidence="25" id="KW-1185">Reference proteome</keyword>
<keyword evidence="12 20" id="KW-1133">Transmembrane helix</keyword>
<dbReference type="AlphaFoldDB" id="A0AAD9J2G5"/>
<dbReference type="CDD" id="cd09601">
    <property type="entry name" value="M1_APN-Q_like"/>
    <property type="match status" value="1"/>
</dbReference>
<dbReference type="PRINTS" id="PR00756">
    <property type="entry name" value="ALADIPTASE"/>
</dbReference>
<evidence type="ECO:0000256" key="1">
    <source>
        <dbReference type="ARBA" id="ARBA00004236"/>
    </source>
</evidence>
<keyword evidence="10 18" id="KW-0862">Zinc</keyword>
<keyword evidence="11" id="KW-0735">Signal-anchor</keyword>
<dbReference type="InterPro" id="IPR042097">
    <property type="entry name" value="Aminopeptidase_N-like_N_sf"/>
</dbReference>
<feature type="binding site" evidence="18">
    <location>
        <position position="453"/>
    </location>
    <ligand>
        <name>Zn(2+)</name>
        <dbReference type="ChEBI" id="CHEBI:29105"/>
        <note>catalytic</note>
    </ligand>
</feature>
<dbReference type="SUPFAM" id="SSF63737">
    <property type="entry name" value="Leukotriene A4 hydrolase N-terminal domain"/>
    <property type="match status" value="1"/>
</dbReference>
<evidence type="ECO:0000256" key="8">
    <source>
        <dbReference type="ARBA" id="ARBA00022723"/>
    </source>
</evidence>
<feature type="domain" description="Aminopeptidase N-like N-terminal" evidence="23">
    <location>
        <begin position="130"/>
        <end position="323"/>
    </location>
</feature>
<dbReference type="GO" id="GO:0043171">
    <property type="term" value="P:peptide catabolic process"/>
    <property type="evidence" value="ECO:0007669"/>
    <property type="project" value="TreeGrafter"/>
</dbReference>
<evidence type="ECO:0000256" key="11">
    <source>
        <dbReference type="ARBA" id="ARBA00022968"/>
    </source>
</evidence>
<dbReference type="FunFam" id="1.25.50.20:FF:000001">
    <property type="entry name" value="Aminopeptidase"/>
    <property type="match status" value="1"/>
</dbReference>
<evidence type="ECO:0000256" key="7">
    <source>
        <dbReference type="ARBA" id="ARBA00022692"/>
    </source>
</evidence>
<dbReference type="Pfam" id="PF11838">
    <property type="entry name" value="ERAP1_C"/>
    <property type="match status" value="1"/>
</dbReference>
<name>A0AAD9J2G5_9ANNE</name>
<evidence type="ECO:0000256" key="18">
    <source>
        <dbReference type="PIRSR" id="PIRSR634016-3"/>
    </source>
</evidence>
<evidence type="ECO:0000313" key="25">
    <source>
        <dbReference type="Proteomes" id="UP001208570"/>
    </source>
</evidence>
<sequence>MATKVNDRSDQNAVELQEVRITDYRESTVRQSGGFHVTRIRAILLAVAVLVVALLAGLIGHYAFPRNASSSPHADLERYRDAWEQCRSLAAARNTCLSDPDCLNYEKDATPSPNTTKGRKSDIRLPLKVVPVHYGLELIPDIYSSDPENFALSGHVTITVQCTAVADVITLHVNKLIIDGNVTLMEEGPGGGHSPRVQGWAIDKTRQFLLVHLNGLLVVGRRYVLDIRFHGPIRNDLTGLYWSSYTEGGETRYLATTQMQPTDARKTFPCFDEPAVKATYDVTIVRRPHMGSLANANKLKTEHRSDGWEADVYETTLKMSTYLLAFIVCDFRYSEMITTAGTRVRVWSRPDAVEQTNYAVHVGTRTIDFYEKYFDIPFPLRKQDMIAVPDFLIGAMENWGLITYREQGILYRSEVSSASDMQWLVELIVHELAHQWFGNLVTPSWWDDLWLNEGFASYMEYIAMDHLYPEWKMNDQFVVRDLHVSLDIDSLTNSHPIYVPVNDPDEINEIFDRISYLKGASVIRMMNQFLGNGIFTSGLSNYLSDYAYGNANHSNLWEHLTDQAKKSHSSIDVSNIMNTWVRQMGYPLVTMEVKGNRVKVGQQRFLKDPDQPDPRKYTSPYEYKWTIPVTYADDTSPQHIWDNPQPIWLWQNESQKTIGRLNPGARWILGNIGQYGYYRVNYDNNNWVALISQLNNNHTVIPVKNRAQIIDDAINLGRSGYLDQLTGMRATQYLSKEMEYVPWKSALDGLLHIDNMLKYSNYYGVFKVIIFSGSDICKPFRSLDPDPGKSSISMRYMLSKLVPLYDVVGFDYDQATQTHLDKYRRALICKQACYYGHKPCRDQALAVFRQWMRNPDSSVLKADQRSIVFCNAIREGSQIEWDFLYQYYKHTTLAAEALSILHALACSNEPWILNRRVSIKYLHFALDVDKIRRQDGVAVMMNVARNAVGNQLTWNFFRQNWPTIKETWGSGFGRFAEFIEAITVTFNTEFQLQQLIEFRKSHDDLAAGLRAFTQAIEVTKGNIKWVKMNMEKVGQWLQETY</sequence>
<evidence type="ECO:0000256" key="9">
    <source>
        <dbReference type="ARBA" id="ARBA00022801"/>
    </source>
</evidence>
<evidence type="ECO:0000256" key="19">
    <source>
        <dbReference type="PIRSR" id="PIRSR634016-4"/>
    </source>
</evidence>
<feature type="transmembrane region" description="Helical" evidence="20">
    <location>
        <begin position="42"/>
        <end position="64"/>
    </location>
</feature>
<keyword evidence="4" id="KW-0031">Aminopeptidase</keyword>
<dbReference type="Gene3D" id="1.10.390.10">
    <property type="entry name" value="Neutral Protease Domain 2"/>
    <property type="match status" value="1"/>
</dbReference>
<evidence type="ECO:0008006" key="26">
    <source>
        <dbReference type="Google" id="ProtNLM"/>
    </source>
</evidence>
<keyword evidence="8 18" id="KW-0479">Metal-binding</keyword>
<keyword evidence="7 20" id="KW-0812">Transmembrane</keyword>
<evidence type="ECO:0000256" key="6">
    <source>
        <dbReference type="ARBA" id="ARBA00022670"/>
    </source>
</evidence>
<keyword evidence="6" id="KW-0645">Protease</keyword>
<organism evidence="24 25">
    <name type="scientific">Paralvinella palmiformis</name>
    <dbReference type="NCBI Taxonomy" id="53620"/>
    <lineage>
        <taxon>Eukaryota</taxon>
        <taxon>Metazoa</taxon>
        <taxon>Spiralia</taxon>
        <taxon>Lophotrochozoa</taxon>
        <taxon>Annelida</taxon>
        <taxon>Polychaeta</taxon>
        <taxon>Sedentaria</taxon>
        <taxon>Canalipalpata</taxon>
        <taxon>Terebellida</taxon>
        <taxon>Terebelliformia</taxon>
        <taxon>Alvinellidae</taxon>
        <taxon>Paralvinella</taxon>
    </lineage>
</organism>
<dbReference type="InterPro" id="IPR027268">
    <property type="entry name" value="Peptidase_M4/M1_CTD_sf"/>
</dbReference>
<dbReference type="Pfam" id="PF01433">
    <property type="entry name" value="Peptidase_M1"/>
    <property type="match status" value="1"/>
</dbReference>
<evidence type="ECO:0000256" key="2">
    <source>
        <dbReference type="ARBA" id="ARBA00004606"/>
    </source>
</evidence>
<dbReference type="GO" id="GO:0005615">
    <property type="term" value="C:extracellular space"/>
    <property type="evidence" value="ECO:0007669"/>
    <property type="project" value="TreeGrafter"/>
</dbReference>
<dbReference type="InterPro" id="IPR001930">
    <property type="entry name" value="Peptidase_M1"/>
</dbReference>
<feature type="site" description="Transition state stabilizer" evidence="19">
    <location>
        <position position="516"/>
    </location>
</feature>
<dbReference type="Gene3D" id="2.60.40.1730">
    <property type="entry name" value="tricorn interacting facor f3 domain"/>
    <property type="match status" value="1"/>
</dbReference>
<keyword evidence="15" id="KW-1015">Disulfide bond</keyword>
<feature type="domain" description="Peptidase M1 membrane alanine aminopeptidase" evidence="21">
    <location>
        <begin position="358"/>
        <end position="580"/>
    </location>
</feature>
<evidence type="ECO:0000256" key="10">
    <source>
        <dbReference type="ARBA" id="ARBA00022833"/>
    </source>
</evidence>
<evidence type="ECO:0000259" key="21">
    <source>
        <dbReference type="Pfam" id="PF01433"/>
    </source>
</evidence>
<evidence type="ECO:0000256" key="12">
    <source>
        <dbReference type="ARBA" id="ARBA00022989"/>
    </source>
</evidence>
<evidence type="ECO:0000256" key="20">
    <source>
        <dbReference type="SAM" id="Phobius"/>
    </source>
</evidence>
<comment type="subcellular location">
    <subcellularLocation>
        <location evidence="1">Cell membrane</location>
    </subcellularLocation>
    <subcellularLocation>
        <location evidence="2">Membrane</location>
        <topology evidence="2">Single-pass type II membrane protein</topology>
    </subcellularLocation>
</comment>
<feature type="binding site" evidence="18">
    <location>
        <position position="430"/>
    </location>
    <ligand>
        <name>Zn(2+)</name>
        <dbReference type="ChEBI" id="CHEBI:29105"/>
        <note>catalytic</note>
    </ligand>
</feature>
<evidence type="ECO:0000256" key="17">
    <source>
        <dbReference type="PIRSR" id="PIRSR634016-1"/>
    </source>
</evidence>
<feature type="active site" description="Proton acceptor" evidence="17">
    <location>
        <position position="431"/>
    </location>
</feature>
<dbReference type="FunFam" id="2.60.40.1910:FF:000003">
    <property type="entry name" value="Aminopeptidase"/>
    <property type="match status" value="1"/>
</dbReference>
<dbReference type="InterPro" id="IPR050344">
    <property type="entry name" value="Peptidase_M1_aminopeptidases"/>
</dbReference>
<comment type="caution">
    <text evidence="24">The sequence shown here is derived from an EMBL/GenBank/DDBJ whole genome shotgun (WGS) entry which is preliminary data.</text>
</comment>
<dbReference type="PANTHER" id="PTHR11533:SF294">
    <property type="entry name" value="THYROTROPIN-RELEASING HORMONE-DEGRADING ECTOENZYME"/>
    <property type="match status" value="1"/>
</dbReference>
<evidence type="ECO:0000256" key="3">
    <source>
        <dbReference type="ARBA" id="ARBA00010136"/>
    </source>
</evidence>
<dbReference type="PANTHER" id="PTHR11533">
    <property type="entry name" value="PROTEASE M1 ZINC METALLOPROTEASE"/>
    <property type="match status" value="1"/>
</dbReference>
<evidence type="ECO:0000256" key="15">
    <source>
        <dbReference type="ARBA" id="ARBA00023157"/>
    </source>
</evidence>
<dbReference type="GO" id="GO:0008270">
    <property type="term" value="F:zinc ion binding"/>
    <property type="evidence" value="ECO:0007669"/>
    <property type="project" value="InterPro"/>
</dbReference>
<dbReference type="InterPro" id="IPR014782">
    <property type="entry name" value="Peptidase_M1_dom"/>
</dbReference>
<dbReference type="InterPro" id="IPR045357">
    <property type="entry name" value="Aminopeptidase_N-like_N"/>
</dbReference>
<dbReference type="SUPFAM" id="SSF55486">
    <property type="entry name" value="Metalloproteases ('zincins'), catalytic domain"/>
    <property type="match status" value="1"/>
</dbReference>
<keyword evidence="13" id="KW-0482">Metalloprotease</keyword>
<dbReference type="EMBL" id="JAODUP010000704">
    <property type="protein sequence ID" value="KAK2145083.1"/>
    <property type="molecule type" value="Genomic_DNA"/>
</dbReference>
<dbReference type="GO" id="GO:0006508">
    <property type="term" value="P:proteolysis"/>
    <property type="evidence" value="ECO:0007669"/>
    <property type="project" value="UniProtKB-KW"/>
</dbReference>
<comment type="cofactor">
    <cofactor evidence="18">
        <name>Zn(2+)</name>
        <dbReference type="ChEBI" id="CHEBI:29105"/>
    </cofactor>
    <text evidence="18">Binds 1 zinc ion per subunit.</text>
</comment>
<dbReference type="GO" id="GO:0005737">
    <property type="term" value="C:cytoplasm"/>
    <property type="evidence" value="ECO:0007669"/>
    <property type="project" value="TreeGrafter"/>
</dbReference>
<keyword evidence="16" id="KW-0325">Glycoprotein</keyword>
<evidence type="ECO:0000256" key="4">
    <source>
        <dbReference type="ARBA" id="ARBA00022438"/>
    </source>
</evidence>
<evidence type="ECO:0000256" key="5">
    <source>
        <dbReference type="ARBA" id="ARBA00022475"/>
    </source>
</evidence>
<gene>
    <name evidence="24" type="ORF">LSH36_704g02028</name>
</gene>
<keyword evidence="5" id="KW-1003">Cell membrane</keyword>
<dbReference type="Proteomes" id="UP001208570">
    <property type="component" value="Unassembled WGS sequence"/>
</dbReference>
<evidence type="ECO:0000256" key="13">
    <source>
        <dbReference type="ARBA" id="ARBA00023049"/>
    </source>
</evidence>
<keyword evidence="9" id="KW-0378">Hydrolase</keyword>
<comment type="similarity">
    <text evidence="3">Belongs to the peptidase M1 family.</text>
</comment>
<dbReference type="FunFam" id="2.60.40.1730:FF:000012">
    <property type="entry name" value="Aminopeptidase N"/>
    <property type="match status" value="1"/>
</dbReference>
<proteinExistence type="inferred from homology"/>
<evidence type="ECO:0000256" key="14">
    <source>
        <dbReference type="ARBA" id="ARBA00023136"/>
    </source>
</evidence>
<evidence type="ECO:0000259" key="23">
    <source>
        <dbReference type="Pfam" id="PF17900"/>
    </source>
</evidence>
<evidence type="ECO:0000313" key="24">
    <source>
        <dbReference type="EMBL" id="KAK2145083.1"/>
    </source>
</evidence>
<dbReference type="Gene3D" id="1.25.50.20">
    <property type="match status" value="1"/>
</dbReference>
<dbReference type="GO" id="GO:0042277">
    <property type="term" value="F:peptide binding"/>
    <property type="evidence" value="ECO:0007669"/>
    <property type="project" value="TreeGrafter"/>
</dbReference>
<keyword evidence="14 20" id="KW-0472">Membrane</keyword>
<dbReference type="InterPro" id="IPR024571">
    <property type="entry name" value="ERAP1-like_C_dom"/>
</dbReference>
<dbReference type="Gene3D" id="2.60.40.1910">
    <property type="match status" value="1"/>
</dbReference>
<dbReference type="InterPro" id="IPR034016">
    <property type="entry name" value="M1_APN-typ"/>
</dbReference>
<dbReference type="GO" id="GO:0070006">
    <property type="term" value="F:metalloaminopeptidase activity"/>
    <property type="evidence" value="ECO:0007669"/>
    <property type="project" value="TreeGrafter"/>
</dbReference>